<name>U1QT97_9ACTO</name>
<keyword evidence="2" id="KW-1185">Reference proteome</keyword>
<reference evidence="1 2" key="1">
    <citation type="submission" date="2013-08" db="EMBL/GenBank/DDBJ databases">
        <authorList>
            <person name="Weinstock G."/>
            <person name="Sodergren E."/>
            <person name="Wylie T."/>
            <person name="Fulton L."/>
            <person name="Fulton R."/>
            <person name="Fronick C."/>
            <person name="O'Laughlin M."/>
            <person name="Godfrey J."/>
            <person name="Miner T."/>
            <person name="Herter B."/>
            <person name="Appelbaum E."/>
            <person name="Cordes M."/>
            <person name="Lek S."/>
            <person name="Wollam A."/>
            <person name="Pepin K.H."/>
            <person name="Palsikar V.B."/>
            <person name="Mitreva M."/>
            <person name="Wilson R.K."/>
        </authorList>
    </citation>
    <scope>NUCLEOTIDE SEQUENCE [LARGE SCALE GENOMIC DNA]</scope>
    <source>
        <strain evidence="1 2">F0542</strain>
    </source>
</reference>
<gene>
    <name evidence="1" type="ORF">HMPREF1979_00745</name>
</gene>
<dbReference type="Proteomes" id="UP000016536">
    <property type="component" value="Unassembled WGS sequence"/>
</dbReference>
<dbReference type="AlphaFoldDB" id="U1QT97"/>
<protein>
    <submittedName>
        <fullName evidence="1">Uncharacterized protein</fullName>
    </submittedName>
</protein>
<organism evidence="1 2">
    <name type="scientific">Actinomyces johnsonii F0542</name>
    <dbReference type="NCBI Taxonomy" id="1321818"/>
    <lineage>
        <taxon>Bacteria</taxon>
        <taxon>Bacillati</taxon>
        <taxon>Actinomycetota</taxon>
        <taxon>Actinomycetes</taxon>
        <taxon>Actinomycetales</taxon>
        <taxon>Actinomycetaceae</taxon>
        <taxon>Actinomyces</taxon>
    </lineage>
</organism>
<dbReference type="HOGENOM" id="CLU_3195078_0_0_11"/>
<sequence>MQHPGGAAGIDGVLVSHHPLPPITLCRSPQRRLCSPGSPIAVDLR</sequence>
<evidence type="ECO:0000313" key="1">
    <source>
        <dbReference type="EMBL" id="ERH25181.1"/>
    </source>
</evidence>
<dbReference type="EMBL" id="AWSE01000033">
    <property type="protein sequence ID" value="ERH25181.1"/>
    <property type="molecule type" value="Genomic_DNA"/>
</dbReference>
<accession>U1QT97</accession>
<proteinExistence type="predicted"/>
<comment type="caution">
    <text evidence="1">The sequence shown here is derived from an EMBL/GenBank/DDBJ whole genome shotgun (WGS) entry which is preliminary data.</text>
</comment>
<evidence type="ECO:0000313" key="2">
    <source>
        <dbReference type="Proteomes" id="UP000016536"/>
    </source>
</evidence>